<name>A0A318LAA6_9PSEU</name>
<comment type="caution">
    <text evidence="2">The sequence shown here is derived from an EMBL/GenBank/DDBJ whole genome shotgun (WGS) entry which is preliminary data.</text>
</comment>
<dbReference type="PANTHER" id="PTHR12994">
    <property type="entry name" value="SECERNIN"/>
    <property type="match status" value="1"/>
</dbReference>
<organism evidence="2 3">
    <name type="scientific">Prauserella flavalba</name>
    <dbReference type="NCBI Taxonomy" id="1477506"/>
    <lineage>
        <taxon>Bacteria</taxon>
        <taxon>Bacillati</taxon>
        <taxon>Actinomycetota</taxon>
        <taxon>Actinomycetes</taxon>
        <taxon>Pseudonocardiales</taxon>
        <taxon>Pseudonocardiaceae</taxon>
        <taxon>Prauserella</taxon>
    </lineage>
</organism>
<proteinExistence type="inferred from homology"/>
<accession>A0A318LAA6</accession>
<keyword evidence="1" id="KW-0224">Dipeptidase</keyword>
<gene>
    <name evidence="2" type="ORF">BA062_35350</name>
</gene>
<dbReference type="EMBL" id="MASU01000021">
    <property type="protein sequence ID" value="PXY18395.1"/>
    <property type="molecule type" value="Genomic_DNA"/>
</dbReference>
<dbReference type="Gene3D" id="3.60.60.10">
    <property type="entry name" value="Penicillin V Acylase, Chain A"/>
    <property type="match status" value="1"/>
</dbReference>
<keyword evidence="1" id="KW-0378">Hydrolase</keyword>
<dbReference type="GO" id="GO:0016805">
    <property type="term" value="F:dipeptidase activity"/>
    <property type="evidence" value="ECO:0007669"/>
    <property type="project" value="UniProtKB-KW"/>
</dbReference>
<dbReference type="AlphaFoldDB" id="A0A318LAA6"/>
<comment type="catalytic activity">
    <reaction evidence="1">
        <text>an L-aminoacyl-L-amino acid + H2O = 2 an L-alpha-amino acid</text>
        <dbReference type="Rhea" id="RHEA:48940"/>
        <dbReference type="ChEBI" id="CHEBI:15377"/>
        <dbReference type="ChEBI" id="CHEBI:59869"/>
        <dbReference type="ChEBI" id="CHEBI:77460"/>
    </reaction>
</comment>
<sequence length="478" mass="52149">MPAWSCDTLVALPSTEGEPVLLGKNSDRPVFDAQPLRFFPRRSASGAGRLPLAYVELPEAAESFAHLGGSPYWCWGHEIGLSERGVAIGNEALFTRDVAANIAATNRGEVLPRGILGMELVRLGLERGRSAEDAVEVMAELVQRYGQWGSGVPGRAPVEGAYDNSYLVADSREAWVLETSGRRWAAKRIDRGTYAISNQPTIRRSWDAGSPDLLAHAVRSGWWPEQRGELDFARAYTDPAVPLQASHLRLSRSRQLLAEATDLGGVDVPGIKRILRDHYEDTFLNGPYFTAALPDFLSLCMHSHPAGFTWGNTASSSVCVLPREGEGLPHLWWTPLTPCTGVYLPVFVAAGTVPEDFTRAGATAARARPEDAAPDSFSSDSYWWRFHQLLEAVKGDALGWDFDDRRPIVRAAFDPLEARWAARLPEVEKQALELIGQGAGTRAAAELARFTDDCAREATAVLTELLDGFGIPTGEGRA</sequence>
<protein>
    <recommendedName>
        <fullName evidence="1">Dipeptidase</fullName>
        <ecNumber evidence="1">3.4.-.-</ecNumber>
    </recommendedName>
</protein>
<dbReference type="GO" id="GO:0070004">
    <property type="term" value="F:cysteine-type exopeptidase activity"/>
    <property type="evidence" value="ECO:0007669"/>
    <property type="project" value="InterPro"/>
</dbReference>
<dbReference type="EC" id="3.4.-.-" evidence="1"/>
<dbReference type="PANTHER" id="PTHR12994:SF17">
    <property type="entry name" value="LD30995P"/>
    <property type="match status" value="1"/>
</dbReference>
<reference evidence="2 3" key="1">
    <citation type="submission" date="2016-07" db="EMBL/GenBank/DDBJ databases">
        <title>Draft genome sequence of Prauserella sp. YIM 121212, isolated from alkaline soil.</title>
        <authorList>
            <person name="Ruckert C."/>
            <person name="Albersmeier A."/>
            <person name="Jiang C.-L."/>
            <person name="Jiang Y."/>
            <person name="Kalinowski J."/>
            <person name="Schneider O."/>
            <person name="Winkler A."/>
            <person name="Zotchev S.B."/>
        </authorList>
    </citation>
    <scope>NUCLEOTIDE SEQUENCE [LARGE SCALE GENOMIC DNA]</scope>
    <source>
        <strain evidence="2 3">YIM 121212</strain>
    </source>
</reference>
<dbReference type="InterPro" id="IPR005322">
    <property type="entry name" value="Peptidase_C69"/>
</dbReference>
<dbReference type="GO" id="GO:0006508">
    <property type="term" value="P:proteolysis"/>
    <property type="evidence" value="ECO:0007669"/>
    <property type="project" value="UniProtKB-KW"/>
</dbReference>
<dbReference type="Proteomes" id="UP000247892">
    <property type="component" value="Unassembled WGS sequence"/>
</dbReference>
<keyword evidence="3" id="KW-1185">Reference proteome</keyword>
<keyword evidence="1" id="KW-0645">Protease</keyword>
<evidence type="ECO:0000313" key="2">
    <source>
        <dbReference type="EMBL" id="PXY18395.1"/>
    </source>
</evidence>
<comment type="similarity">
    <text evidence="1">Belongs to the peptidase C69 family.</text>
</comment>
<dbReference type="Pfam" id="PF03577">
    <property type="entry name" value="Peptidase_C69"/>
    <property type="match status" value="1"/>
</dbReference>
<evidence type="ECO:0000313" key="3">
    <source>
        <dbReference type="Proteomes" id="UP000247892"/>
    </source>
</evidence>
<dbReference type="OrthoDB" id="5147328at2"/>
<evidence type="ECO:0000256" key="1">
    <source>
        <dbReference type="RuleBase" id="RU364089"/>
    </source>
</evidence>